<dbReference type="SUPFAM" id="SSF55073">
    <property type="entry name" value="Nucleotide cyclase"/>
    <property type="match status" value="1"/>
</dbReference>
<feature type="modified residue" description="4-aspartylphosphate" evidence="1">
    <location>
        <position position="79"/>
    </location>
</feature>
<dbReference type="KEGG" id="saqt:GJV85_09925"/>
<sequence>MSEDLLLFEPEDDTSPLGERSFWNILIVDDDAGVHTFTKLALHDFSYESKGINFISVYSAAEAQEYMEKNSDIAVILLDVVMETDSSGLDLVNVIRHKLFNNLTRIIIRTGQAGKAPERYVIDHYDISDYREKTELTADKLYTTIRTALSQYHQLAELLIKKNEIYNTLITDNLTHTGNRTKLNFDLNTENSKSLVLFNIDSFSMINDVYGFDVGDQLLMQFKNLLVKITDPKWEVYRLESDIFAMLCSSDESLQLLEEISRVKEIIASHYFLIFDSEYRINVTVSIVQNETINLIQKAEIALHEARNLGRNRIQVYSENLNILKQVEKNTQWTKWIKEALDNNRIIAYFQPIVECKTDKVVKYETLVRLEKDGVVHSPCDFLPTARYAGLLYQITKAMFLQACIHFEKNELRFSVNITDQDLVESDFINYIEDTREKYSISPSRISFEILEESSILNDPTAQKHLHKLTELGYGLALDDFGVQCSNFAQIGDLSLESIKIDGIYIKDIIENSSSRIVTDTILYFTKKIGVTTIAEFVHSEEVYNTIKEMGVDYAQGYFLGKPQAQLLNE</sequence>
<dbReference type="GO" id="GO:0000160">
    <property type="term" value="P:phosphorelay signal transduction system"/>
    <property type="evidence" value="ECO:0007669"/>
    <property type="project" value="InterPro"/>
</dbReference>
<keyword evidence="1" id="KW-0597">Phosphoprotein</keyword>
<dbReference type="Gene3D" id="3.20.20.450">
    <property type="entry name" value="EAL domain"/>
    <property type="match status" value="1"/>
</dbReference>
<evidence type="ECO:0000259" key="2">
    <source>
        <dbReference type="PROSITE" id="PS50110"/>
    </source>
</evidence>
<evidence type="ECO:0000259" key="3">
    <source>
        <dbReference type="PROSITE" id="PS50883"/>
    </source>
</evidence>
<organism evidence="5 6">
    <name type="scientific">Sulfurimonas aquatica</name>
    <dbReference type="NCBI Taxonomy" id="2672570"/>
    <lineage>
        <taxon>Bacteria</taxon>
        <taxon>Pseudomonadati</taxon>
        <taxon>Campylobacterota</taxon>
        <taxon>Epsilonproteobacteria</taxon>
        <taxon>Campylobacterales</taxon>
        <taxon>Sulfurimonadaceae</taxon>
        <taxon>Sulfurimonas</taxon>
    </lineage>
</organism>
<evidence type="ECO:0000313" key="5">
    <source>
        <dbReference type="EMBL" id="QSZ42411.1"/>
    </source>
</evidence>
<feature type="domain" description="Response regulatory" evidence="2">
    <location>
        <begin position="24"/>
        <end position="148"/>
    </location>
</feature>
<dbReference type="AlphaFoldDB" id="A0A975GD65"/>
<feature type="domain" description="EAL" evidence="3">
    <location>
        <begin position="330"/>
        <end position="570"/>
    </location>
</feature>
<evidence type="ECO:0000259" key="4">
    <source>
        <dbReference type="PROSITE" id="PS50887"/>
    </source>
</evidence>
<dbReference type="InterPro" id="IPR001789">
    <property type="entry name" value="Sig_transdc_resp-reg_receiver"/>
</dbReference>
<feature type="domain" description="GGDEF" evidence="4">
    <location>
        <begin position="191"/>
        <end position="319"/>
    </location>
</feature>
<gene>
    <name evidence="5" type="ORF">GJV85_09925</name>
</gene>
<dbReference type="Gene3D" id="3.40.50.2300">
    <property type="match status" value="1"/>
</dbReference>
<dbReference type="PROSITE" id="PS50887">
    <property type="entry name" value="GGDEF"/>
    <property type="match status" value="1"/>
</dbReference>
<dbReference type="InterPro" id="IPR035919">
    <property type="entry name" value="EAL_sf"/>
</dbReference>
<dbReference type="InterPro" id="IPR001633">
    <property type="entry name" value="EAL_dom"/>
</dbReference>
<dbReference type="RefSeq" id="WP_207561226.1">
    <property type="nucleotide sequence ID" value="NZ_CP046072.1"/>
</dbReference>
<dbReference type="InterPro" id="IPR050706">
    <property type="entry name" value="Cyclic-di-GMP_PDE-like"/>
</dbReference>
<dbReference type="Pfam" id="PF00990">
    <property type="entry name" value="GGDEF"/>
    <property type="match status" value="1"/>
</dbReference>
<dbReference type="SUPFAM" id="SSF141868">
    <property type="entry name" value="EAL domain-like"/>
    <property type="match status" value="1"/>
</dbReference>
<dbReference type="SUPFAM" id="SSF52172">
    <property type="entry name" value="CheY-like"/>
    <property type="match status" value="1"/>
</dbReference>
<evidence type="ECO:0000256" key="1">
    <source>
        <dbReference type="PROSITE-ProRule" id="PRU00169"/>
    </source>
</evidence>
<dbReference type="InterPro" id="IPR011006">
    <property type="entry name" value="CheY-like_superfamily"/>
</dbReference>
<dbReference type="PROSITE" id="PS50883">
    <property type="entry name" value="EAL"/>
    <property type="match status" value="1"/>
</dbReference>
<dbReference type="SMART" id="SM00267">
    <property type="entry name" value="GGDEF"/>
    <property type="match status" value="1"/>
</dbReference>
<dbReference type="CDD" id="cd01948">
    <property type="entry name" value="EAL"/>
    <property type="match status" value="1"/>
</dbReference>
<dbReference type="Pfam" id="PF00563">
    <property type="entry name" value="EAL"/>
    <property type="match status" value="1"/>
</dbReference>
<dbReference type="Proteomes" id="UP000671852">
    <property type="component" value="Chromosome"/>
</dbReference>
<evidence type="ECO:0000313" key="6">
    <source>
        <dbReference type="Proteomes" id="UP000671852"/>
    </source>
</evidence>
<reference evidence="5" key="1">
    <citation type="submission" date="2019-11" db="EMBL/GenBank/DDBJ databases">
        <authorList>
            <person name="Kojima H."/>
        </authorList>
    </citation>
    <scope>NUCLEOTIDE SEQUENCE</scope>
    <source>
        <strain evidence="5">H1576</strain>
    </source>
</reference>
<dbReference type="InterPro" id="IPR000160">
    <property type="entry name" value="GGDEF_dom"/>
</dbReference>
<dbReference type="PANTHER" id="PTHR33121">
    <property type="entry name" value="CYCLIC DI-GMP PHOSPHODIESTERASE PDEF"/>
    <property type="match status" value="1"/>
</dbReference>
<protein>
    <submittedName>
        <fullName evidence="5">EAL domain-containing protein</fullName>
    </submittedName>
</protein>
<dbReference type="Gene3D" id="3.30.70.270">
    <property type="match status" value="1"/>
</dbReference>
<dbReference type="NCBIfam" id="TIGR00254">
    <property type="entry name" value="GGDEF"/>
    <property type="match status" value="1"/>
</dbReference>
<dbReference type="PANTHER" id="PTHR33121:SF71">
    <property type="entry name" value="OXYGEN SENSOR PROTEIN DOSP"/>
    <property type="match status" value="1"/>
</dbReference>
<dbReference type="InterPro" id="IPR043128">
    <property type="entry name" value="Rev_trsase/Diguanyl_cyclase"/>
</dbReference>
<reference evidence="5" key="2">
    <citation type="submission" date="2021-04" db="EMBL/GenBank/DDBJ databases">
        <title>Isolation and characterization of a novel species of the genus Sulfurimonas.</title>
        <authorList>
            <person name="Fukui M."/>
        </authorList>
    </citation>
    <scope>NUCLEOTIDE SEQUENCE</scope>
    <source>
        <strain evidence="5">H1576</strain>
    </source>
</reference>
<name>A0A975GD65_9BACT</name>
<dbReference type="CDD" id="cd01949">
    <property type="entry name" value="GGDEF"/>
    <property type="match status" value="1"/>
</dbReference>
<keyword evidence="6" id="KW-1185">Reference proteome</keyword>
<proteinExistence type="predicted"/>
<dbReference type="InterPro" id="IPR029787">
    <property type="entry name" value="Nucleotide_cyclase"/>
</dbReference>
<dbReference type="EMBL" id="CP046072">
    <property type="protein sequence ID" value="QSZ42411.1"/>
    <property type="molecule type" value="Genomic_DNA"/>
</dbReference>
<dbReference type="PROSITE" id="PS50110">
    <property type="entry name" value="RESPONSE_REGULATORY"/>
    <property type="match status" value="1"/>
</dbReference>
<accession>A0A975GD65</accession>
<dbReference type="GO" id="GO:0071111">
    <property type="term" value="F:cyclic-guanylate-specific phosphodiesterase activity"/>
    <property type="evidence" value="ECO:0007669"/>
    <property type="project" value="InterPro"/>
</dbReference>
<dbReference type="SMART" id="SM00052">
    <property type="entry name" value="EAL"/>
    <property type="match status" value="1"/>
</dbReference>